<dbReference type="PANTHER" id="PTHR43792:SF1">
    <property type="entry name" value="N-ACETYLTRANSFERASE DOMAIN-CONTAINING PROTEIN"/>
    <property type="match status" value="1"/>
</dbReference>
<dbReference type="AlphaFoldDB" id="A0A0K9EVT1"/>
<dbReference type="InterPro" id="IPR016181">
    <property type="entry name" value="Acyl_CoA_acyltransferase"/>
</dbReference>
<dbReference type="GO" id="GO:0016747">
    <property type="term" value="F:acyltransferase activity, transferring groups other than amino-acyl groups"/>
    <property type="evidence" value="ECO:0007669"/>
    <property type="project" value="InterPro"/>
</dbReference>
<dbReference type="EMBL" id="FNAU01000001">
    <property type="protein sequence ID" value="SDE03623.1"/>
    <property type="molecule type" value="Genomic_DNA"/>
</dbReference>
<feature type="domain" description="N-acetyltransferase" evidence="1">
    <location>
        <begin position="19"/>
        <end position="177"/>
    </location>
</feature>
<reference evidence="3" key="1">
    <citation type="submission" date="2016-10" db="EMBL/GenBank/DDBJ databases">
        <authorList>
            <person name="Varghese N."/>
            <person name="Submissions S."/>
        </authorList>
    </citation>
    <scope>NUCLEOTIDE SEQUENCE</scope>
    <source>
        <strain evidence="3">DSM 20639</strain>
    </source>
</reference>
<proteinExistence type="predicted"/>
<dbReference type="OrthoDB" id="3533156at2"/>
<dbReference type="EMBL" id="UYIO01000001">
    <property type="protein sequence ID" value="VDG76868.1"/>
    <property type="molecule type" value="Genomic_DNA"/>
</dbReference>
<dbReference type="Proteomes" id="UP000269974">
    <property type="component" value="Unassembled WGS sequence"/>
</dbReference>
<evidence type="ECO:0000313" key="3">
    <source>
        <dbReference type="EMBL" id="SDE03623.1"/>
    </source>
</evidence>
<dbReference type="InterPro" id="IPR051531">
    <property type="entry name" value="N-acetyltransferase"/>
</dbReference>
<evidence type="ECO:0000259" key="1">
    <source>
        <dbReference type="Pfam" id="PF13302"/>
    </source>
</evidence>
<protein>
    <submittedName>
        <fullName evidence="4">GCN5-related N-acetyltransferase</fullName>
    </submittedName>
    <submittedName>
        <fullName evidence="2">GNAT family N-acetyltransferase</fullName>
    </submittedName>
    <submittedName>
        <fullName evidence="3">Protein N-acetyltransferase, RimJ/RimL family</fullName>
    </submittedName>
</protein>
<gene>
    <name evidence="4" type="primary">ykkB</name>
    <name evidence="4" type="ORF">NCTC10327_01501</name>
    <name evidence="2" type="ORF">R6G71_08040</name>
    <name evidence="3" type="ORF">SAMN05421878_101174</name>
</gene>
<evidence type="ECO:0000313" key="6">
    <source>
        <dbReference type="Proteomes" id="UP000269974"/>
    </source>
</evidence>
<dbReference type="RefSeq" id="WP_049618793.1">
    <property type="nucleotide sequence ID" value="NZ_FNAU01000001.1"/>
</dbReference>
<dbReference type="InterPro" id="IPR000182">
    <property type="entry name" value="GNAT_dom"/>
</dbReference>
<evidence type="ECO:0000313" key="4">
    <source>
        <dbReference type="EMBL" id="VDG76868.1"/>
    </source>
</evidence>
<evidence type="ECO:0000313" key="5">
    <source>
        <dbReference type="Proteomes" id="UP000182744"/>
    </source>
</evidence>
<reference evidence="4 6" key="3">
    <citation type="submission" date="2018-11" db="EMBL/GenBank/DDBJ databases">
        <authorList>
            <consortium name="Pathogen Informatics"/>
        </authorList>
    </citation>
    <scope>NUCLEOTIDE SEQUENCE [LARGE SCALE GENOMIC DNA]</scope>
    <source>
        <strain evidence="4 6">NCTC10327</strain>
    </source>
</reference>
<reference evidence="2" key="4">
    <citation type="submission" date="2023-10" db="EMBL/GenBank/DDBJ databases">
        <title>Whole Genome based description of the genera Actinobaculum and Actinotignum reveals a complex phylogenetic relationship within the species included in the genus Actinotignum.</title>
        <authorList>
            <person name="Jensen C.S."/>
            <person name="Dargis R."/>
            <person name="Kemp M."/>
            <person name="Christensen J.J."/>
        </authorList>
    </citation>
    <scope>NUCLEOTIDE SEQUENCE</scope>
    <source>
        <strain evidence="2">Actinobaculum_suis_CCUG19206T</strain>
    </source>
</reference>
<accession>A0A0K9EVT1</accession>
<dbReference type="Pfam" id="PF13302">
    <property type="entry name" value="Acetyltransf_3"/>
    <property type="match status" value="1"/>
</dbReference>
<evidence type="ECO:0000313" key="2">
    <source>
        <dbReference type="EMBL" id="MDY5153985.1"/>
    </source>
</evidence>
<dbReference type="Proteomes" id="UP000182744">
    <property type="component" value="Unassembled WGS sequence"/>
</dbReference>
<name>A0A0K9EVT1_9ACTO</name>
<organism evidence="4 6">
    <name type="scientific">Actinobaculum suis</name>
    <dbReference type="NCBI Taxonomy" id="1657"/>
    <lineage>
        <taxon>Bacteria</taxon>
        <taxon>Bacillati</taxon>
        <taxon>Actinomycetota</taxon>
        <taxon>Actinomycetes</taxon>
        <taxon>Actinomycetales</taxon>
        <taxon>Actinomycetaceae</taxon>
        <taxon>Actinobaculum</taxon>
    </lineage>
</organism>
<dbReference type="SUPFAM" id="SSF55729">
    <property type="entry name" value="Acyl-CoA N-acyltransferases (Nat)"/>
    <property type="match status" value="1"/>
</dbReference>
<keyword evidence="5" id="KW-1185">Reference proteome</keyword>
<dbReference type="PATRIC" id="fig|1657.3.peg.833"/>
<dbReference type="PANTHER" id="PTHR43792">
    <property type="entry name" value="GNAT FAMILY, PUTATIVE (AFU_ORTHOLOGUE AFUA_3G00765)-RELATED-RELATED"/>
    <property type="match status" value="1"/>
</dbReference>
<dbReference type="EMBL" id="JAWNFU010000005">
    <property type="protein sequence ID" value="MDY5153985.1"/>
    <property type="molecule type" value="Genomic_DNA"/>
</dbReference>
<dbReference type="Proteomes" id="UP001273799">
    <property type="component" value="Unassembled WGS sequence"/>
</dbReference>
<reference evidence="5" key="2">
    <citation type="submission" date="2016-10" db="EMBL/GenBank/DDBJ databases">
        <authorList>
            <person name="Varghese N."/>
        </authorList>
    </citation>
    <scope>NUCLEOTIDE SEQUENCE [LARGE SCALE GENOMIC DNA]</scope>
    <source>
        <strain evidence="5">DSM 20639</strain>
    </source>
</reference>
<keyword evidence="4" id="KW-0808">Transferase</keyword>
<sequence length="213" mass="23860">MDDAFKVANDIFELQTRHLDLTGWRRGDAEKWAAINEDSKAREFISGSFDSNHALDEISMFQGDLINHGFGLWAVRVRYGLRDHGEVVLRPGDLIGFAGVTAAPLPEGETLLYAGKPIQWQLSWCLDREVWGMGLATEAALKVRDYMFGVIRLPVIAACAPAVHGASLRVMEKIGLKDAGTYEEKMMPEEMRETVVRAMSYEEWLAHIQHALA</sequence>
<dbReference type="Gene3D" id="3.40.630.30">
    <property type="match status" value="1"/>
</dbReference>